<dbReference type="eggNOG" id="arCOG10867">
    <property type="taxonomic scope" value="Archaea"/>
</dbReference>
<dbReference type="PATRIC" id="fig|1365176.7.peg.729"/>
<reference evidence="1 2" key="1">
    <citation type="journal article" date="2013" name="Genome Announc.">
        <title>Complete Genomic Sequence of 'Thermofilum adornatus' Strain 1910bT, a Hyperthermophilic Anaerobic Organotrophic Crenarchaeon.</title>
        <authorList>
            <person name="Dominova I.N."/>
            <person name="Kublanov I.V."/>
            <person name="Podosokorskaya O.A."/>
            <person name="Derbikova K.S."/>
            <person name="Patrushev M.V."/>
            <person name="Toshchakov S.V."/>
        </authorList>
    </citation>
    <scope>NUCLEOTIDE SEQUENCE [LARGE SCALE GENOMIC DNA]</scope>
    <source>
        <strain evidence="2">1910b</strain>
    </source>
</reference>
<sequence length="422" mass="48651">MGTASPEGWRTDPTDLLAELYTRAQLANRELHSLVNGQKKYFYESTETLIHGLGLPADKADTLRGFTETLASLLDMAYPQAETKLQKLLKALENSNVKVELGPRAKKTLHVMPEGERWYVSAQLRRKTWLFKLPIYRVSADAEFPEILNLSSQDLYYLQAGWRASDESCDQNEPRMGTTQPWQVLAWAVARYGYLRIYLSSLNLNMTEPTFAWTITSKSWEQQWPTREGKKQAQQVASQHPLGMLAWYLGDGRRHKYDLRYKIGNEEKYEPKDLAQQILQAAYQTGYGKLLDLLESEKWTAIKRLQPKQHPVYATLQGHIFWLNYYDDKQVLQARALFKDPAQAHRLAKALAENGIQARINTWKTGYHILQITGQNILKLAENSPEWRMALKQLAEKHGLQPKTPMLRRLLELAENPPQPET</sequence>
<evidence type="ECO:0000313" key="2">
    <source>
        <dbReference type="Proteomes" id="UP000015543"/>
    </source>
</evidence>
<name>S5Z720_9CREN</name>
<dbReference type="HOGENOM" id="CLU_627929_0_0_2"/>
<evidence type="ECO:0000313" key="1">
    <source>
        <dbReference type="EMBL" id="AGT35110.1"/>
    </source>
</evidence>
<gene>
    <name evidence="1" type="ORF">N186_03740</name>
</gene>
<protein>
    <submittedName>
        <fullName evidence="1">Uncharacterized protein</fullName>
    </submittedName>
</protein>
<organism evidence="1 2">
    <name type="scientific">Thermofilum adornatum</name>
    <dbReference type="NCBI Taxonomy" id="1365176"/>
    <lineage>
        <taxon>Archaea</taxon>
        <taxon>Thermoproteota</taxon>
        <taxon>Thermoprotei</taxon>
        <taxon>Thermofilales</taxon>
        <taxon>Thermofilaceae</taxon>
        <taxon>Thermofilum</taxon>
    </lineage>
</organism>
<dbReference type="AlphaFoldDB" id="S5Z720"/>
<proteinExistence type="predicted"/>
<dbReference type="EMBL" id="CP006646">
    <property type="protein sequence ID" value="AGT35110.1"/>
    <property type="molecule type" value="Genomic_DNA"/>
</dbReference>
<dbReference type="Proteomes" id="UP000015543">
    <property type="component" value="Chromosome"/>
</dbReference>
<accession>S5Z720</accession>
<dbReference type="KEGG" id="thb:N186_03740"/>
<keyword evidence="2" id="KW-1185">Reference proteome</keyword>